<keyword evidence="7" id="KW-0862">Zinc</keyword>
<dbReference type="AlphaFoldDB" id="A0A2I0LW50"/>
<dbReference type="GO" id="GO:0008270">
    <property type="term" value="F:zinc ion binding"/>
    <property type="evidence" value="ECO:0007669"/>
    <property type="project" value="UniProtKB-KW"/>
</dbReference>
<evidence type="ECO:0000256" key="7">
    <source>
        <dbReference type="ARBA" id="ARBA00022833"/>
    </source>
</evidence>
<name>A0A2I0LW50_COLLI</name>
<dbReference type="InterPro" id="IPR034732">
    <property type="entry name" value="EPHD"/>
</dbReference>
<dbReference type="PROSITE" id="PS50089">
    <property type="entry name" value="ZF_RING_2"/>
    <property type="match status" value="1"/>
</dbReference>
<keyword evidence="3" id="KW-0808">Transferase</keyword>
<dbReference type="InterPro" id="IPR051188">
    <property type="entry name" value="PHD-type_Zinc_Finger"/>
</dbReference>
<reference evidence="11 12" key="1">
    <citation type="journal article" date="2013" name="Science">
        <title>Genomic diversity and evolution of the head crest in the rock pigeon.</title>
        <authorList>
            <person name="Shapiro M.D."/>
            <person name="Kronenberg Z."/>
            <person name="Li C."/>
            <person name="Domyan E.T."/>
            <person name="Pan H."/>
            <person name="Campbell M."/>
            <person name="Tan H."/>
            <person name="Huff C.D."/>
            <person name="Hu H."/>
            <person name="Vickrey A.I."/>
            <person name="Nielsen S.C."/>
            <person name="Stringham S.A."/>
            <person name="Hu H."/>
            <person name="Willerslev E."/>
            <person name="Gilbert M.T."/>
            <person name="Yandell M."/>
            <person name="Zhang G."/>
            <person name="Wang J."/>
        </authorList>
    </citation>
    <scope>NUCLEOTIDE SEQUENCE [LARGE SCALE GENOMIC DNA]</scope>
    <source>
        <tissue evidence="11">Blood</tissue>
    </source>
</reference>
<evidence type="ECO:0000256" key="6">
    <source>
        <dbReference type="ARBA" id="ARBA00022786"/>
    </source>
</evidence>
<dbReference type="InterPro" id="IPR001841">
    <property type="entry name" value="Znf_RING"/>
</dbReference>
<proteinExistence type="predicted"/>
<dbReference type="SMART" id="SM00249">
    <property type="entry name" value="PHD"/>
    <property type="match status" value="2"/>
</dbReference>
<comment type="subcellular location">
    <subcellularLocation>
        <location evidence="1">Nucleus</location>
    </subcellularLocation>
</comment>
<evidence type="ECO:0000259" key="9">
    <source>
        <dbReference type="PROSITE" id="PS50089"/>
    </source>
</evidence>
<evidence type="ECO:0000256" key="8">
    <source>
        <dbReference type="PROSITE-ProRule" id="PRU00175"/>
    </source>
</evidence>
<evidence type="ECO:0000256" key="2">
    <source>
        <dbReference type="ARBA" id="ARBA00004906"/>
    </source>
</evidence>
<dbReference type="SUPFAM" id="SSF57850">
    <property type="entry name" value="RING/U-box"/>
    <property type="match status" value="1"/>
</dbReference>
<dbReference type="InterPro" id="IPR042013">
    <property type="entry name" value="PHF7/G2E3_ePHD"/>
</dbReference>
<evidence type="ECO:0000313" key="12">
    <source>
        <dbReference type="Proteomes" id="UP000053872"/>
    </source>
</evidence>
<feature type="domain" description="RING-type" evidence="9">
    <location>
        <begin position="183"/>
        <end position="232"/>
    </location>
</feature>
<dbReference type="PANTHER" id="PTHR12420">
    <property type="entry name" value="PHD FINGER PROTEIN"/>
    <property type="match status" value="1"/>
</dbReference>
<organism evidence="11 12">
    <name type="scientific">Columba livia</name>
    <name type="common">Rock dove</name>
    <dbReference type="NCBI Taxonomy" id="8932"/>
    <lineage>
        <taxon>Eukaryota</taxon>
        <taxon>Metazoa</taxon>
        <taxon>Chordata</taxon>
        <taxon>Craniata</taxon>
        <taxon>Vertebrata</taxon>
        <taxon>Euteleostomi</taxon>
        <taxon>Archelosauria</taxon>
        <taxon>Archosauria</taxon>
        <taxon>Dinosauria</taxon>
        <taxon>Saurischia</taxon>
        <taxon>Theropoda</taxon>
        <taxon>Coelurosauria</taxon>
        <taxon>Aves</taxon>
        <taxon>Neognathae</taxon>
        <taxon>Neoaves</taxon>
        <taxon>Columbimorphae</taxon>
        <taxon>Columbiformes</taxon>
        <taxon>Columbidae</taxon>
        <taxon>Columba</taxon>
    </lineage>
</organism>
<dbReference type="STRING" id="8932.A0A2I0LW50"/>
<dbReference type="CDD" id="cd15669">
    <property type="entry name" value="ePHD_PHF7_G2E3_like"/>
    <property type="match status" value="1"/>
</dbReference>
<evidence type="ECO:0000259" key="10">
    <source>
        <dbReference type="PROSITE" id="PS51805"/>
    </source>
</evidence>
<dbReference type="InterPro" id="IPR011011">
    <property type="entry name" value="Znf_FYVE_PHD"/>
</dbReference>
<dbReference type="PANTHER" id="PTHR12420:SF47">
    <property type="entry name" value="PHD FINGER PROTEIN 7"/>
    <property type="match status" value="1"/>
</dbReference>
<gene>
    <name evidence="11" type="ORF">A306_00010810</name>
</gene>
<comment type="caution">
    <text evidence="11">The sequence shown here is derived from an EMBL/GenBank/DDBJ whole genome shotgun (WGS) entry which is preliminary data.</text>
</comment>
<dbReference type="SMART" id="SM00184">
    <property type="entry name" value="RING"/>
    <property type="match status" value="2"/>
</dbReference>
<comment type="pathway">
    <text evidence="2">Protein modification; protein ubiquitination.</text>
</comment>
<dbReference type="InParanoid" id="A0A2I0LW50"/>
<evidence type="ECO:0000256" key="4">
    <source>
        <dbReference type="ARBA" id="ARBA00022723"/>
    </source>
</evidence>
<evidence type="ECO:0000256" key="1">
    <source>
        <dbReference type="ARBA" id="ARBA00004123"/>
    </source>
</evidence>
<accession>A0A2I0LW50</accession>
<dbReference type="Proteomes" id="UP000053872">
    <property type="component" value="Unassembled WGS sequence"/>
</dbReference>
<feature type="domain" description="PHD-type" evidence="10">
    <location>
        <begin position="54"/>
        <end position="169"/>
    </location>
</feature>
<dbReference type="SUPFAM" id="SSF57903">
    <property type="entry name" value="FYVE/PHD zinc finger"/>
    <property type="match status" value="1"/>
</dbReference>
<dbReference type="Pfam" id="PF13771">
    <property type="entry name" value="zf-HC5HC2H"/>
    <property type="match status" value="1"/>
</dbReference>
<dbReference type="InterPro" id="IPR013083">
    <property type="entry name" value="Znf_RING/FYVE/PHD"/>
</dbReference>
<dbReference type="InterPro" id="IPR001965">
    <property type="entry name" value="Znf_PHD"/>
</dbReference>
<dbReference type="EMBL" id="AKCR02000076">
    <property type="protein sequence ID" value="PKK21651.1"/>
    <property type="molecule type" value="Genomic_DNA"/>
</dbReference>
<protein>
    <submittedName>
        <fullName evidence="11">PHD finger protein 7</fullName>
    </submittedName>
</protein>
<dbReference type="GO" id="GO:0005634">
    <property type="term" value="C:nucleus"/>
    <property type="evidence" value="ECO:0007669"/>
    <property type="project" value="TreeGrafter"/>
</dbReference>
<keyword evidence="6" id="KW-0833">Ubl conjugation pathway</keyword>
<evidence type="ECO:0000256" key="5">
    <source>
        <dbReference type="ARBA" id="ARBA00022771"/>
    </source>
</evidence>
<evidence type="ECO:0000313" key="11">
    <source>
        <dbReference type="EMBL" id="PKK21651.1"/>
    </source>
</evidence>
<keyword evidence="4" id="KW-0479">Metal-binding</keyword>
<sequence length="289" mass="32580">MALCFGPGWPRRLVSFPGEVHSHPQGRSSLPLLQEGSPATCHPLCLGDRKNSTQQSCLLCRRADTAPELCGLMLEAEGICAHQYCLFFANELFHRRPRNDGLMGFLPEDILHIVERAEQKDCFVCSESGATITCQERGCNRSFHFPCALEGGCVTQFLPHYRSYCWEHRPQQEPQAAPENTACLICLEPVEERTSYGTMVCPACQHAWFHRGCIQGQAMGAGIYCFQCPLCRDKDQFVPVMLILGIRVPLRMPLWENDNAYAHLGDRHSRCDARECLCPQGREHREGRG</sequence>
<keyword evidence="12" id="KW-1185">Reference proteome</keyword>
<keyword evidence="5 8" id="KW-0863">Zinc-finger</keyword>
<dbReference type="PROSITE" id="PS51805">
    <property type="entry name" value="EPHD"/>
    <property type="match status" value="1"/>
</dbReference>
<dbReference type="Gene3D" id="3.30.40.10">
    <property type="entry name" value="Zinc/RING finger domain, C3HC4 (zinc finger)"/>
    <property type="match status" value="3"/>
</dbReference>
<evidence type="ECO:0000256" key="3">
    <source>
        <dbReference type="ARBA" id="ARBA00022679"/>
    </source>
</evidence>